<reference evidence="6" key="1">
    <citation type="journal article" date="2020" name="mSystems">
        <title>Genome- and Community-Level Interaction Insights into Carbon Utilization and Element Cycling Functions of Hydrothermarchaeota in Hydrothermal Sediment.</title>
        <authorList>
            <person name="Zhou Z."/>
            <person name="Liu Y."/>
            <person name="Xu W."/>
            <person name="Pan J."/>
            <person name="Luo Z.H."/>
            <person name="Li M."/>
        </authorList>
    </citation>
    <scope>NUCLEOTIDE SEQUENCE [LARGE SCALE GENOMIC DNA]</scope>
    <source>
        <strain evidence="6">HyVt-485</strain>
    </source>
</reference>
<feature type="domain" description="Major facilitator superfamily (MFS) profile" evidence="5">
    <location>
        <begin position="46"/>
        <end position="436"/>
    </location>
</feature>
<dbReference type="Proteomes" id="UP000885830">
    <property type="component" value="Unassembled WGS sequence"/>
</dbReference>
<feature type="transmembrane region" description="Helical" evidence="4">
    <location>
        <begin position="413"/>
        <end position="433"/>
    </location>
</feature>
<evidence type="ECO:0000313" key="6">
    <source>
        <dbReference type="EMBL" id="HHL43274.1"/>
    </source>
</evidence>
<dbReference type="InterPro" id="IPR036259">
    <property type="entry name" value="MFS_trans_sf"/>
</dbReference>
<feature type="transmembrane region" description="Helical" evidence="4">
    <location>
        <begin position="112"/>
        <end position="130"/>
    </location>
</feature>
<dbReference type="SUPFAM" id="SSF103473">
    <property type="entry name" value="MFS general substrate transporter"/>
    <property type="match status" value="1"/>
</dbReference>
<evidence type="ECO:0000259" key="5">
    <source>
        <dbReference type="PROSITE" id="PS50850"/>
    </source>
</evidence>
<name>A0A7C5LTS3_9PROT</name>
<feature type="transmembrane region" description="Helical" evidence="4">
    <location>
        <begin position="201"/>
        <end position="222"/>
    </location>
</feature>
<dbReference type="GO" id="GO:0022857">
    <property type="term" value="F:transmembrane transporter activity"/>
    <property type="evidence" value="ECO:0007669"/>
    <property type="project" value="InterPro"/>
</dbReference>
<feature type="transmembrane region" description="Helical" evidence="4">
    <location>
        <begin position="80"/>
        <end position="100"/>
    </location>
</feature>
<comment type="caution">
    <text evidence="6">The sequence shown here is derived from an EMBL/GenBank/DDBJ whole genome shotgun (WGS) entry which is preliminary data.</text>
</comment>
<keyword evidence="1 4" id="KW-0812">Transmembrane</keyword>
<keyword evidence="2 4" id="KW-1133">Transmembrane helix</keyword>
<dbReference type="CDD" id="cd17355">
    <property type="entry name" value="MFS_YcxA_like"/>
    <property type="match status" value="1"/>
</dbReference>
<evidence type="ECO:0000256" key="4">
    <source>
        <dbReference type="SAM" id="Phobius"/>
    </source>
</evidence>
<dbReference type="InterPro" id="IPR011701">
    <property type="entry name" value="MFS"/>
</dbReference>
<proteinExistence type="predicted"/>
<evidence type="ECO:0000256" key="2">
    <source>
        <dbReference type="ARBA" id="ARBA00022989"/>
    </source>
</evidence>
<feature type="transmembrane region" description="Helical" evidence="4">
    <location>
        <begin position="382"/>
        <end position="401"/>
    </location>
</feature>
<sequence>MFFVWFLSIIWLVFHFETTKTGLNVQATQADDKPVNEWGQGWPIVLSSLVGIALCLSPLPFYTLIVLAPELAKEFHWTRAQVTGGFMFMTLGVLIGAPIVGLLSDRLGTRRVLLPSIVFLGLLMASFSVMNGSIWMFYGIFLLMSILGAGTLPITWSKAIVNNFDGSRGLALGVALTGTGLFGFFAPPYTQWLIDAYGWRVAYIGIGLLPIALSFPLAYILYHDPKDVKVNPKTHKSSTQLPGLNFAEVLVNYRFYLMLISFLILGAMVSGILGNAKFILMDKGYSAQMAASFFRGAGLIGLSVLVGRLIGGVAVDYIWAPAVAFVFMAAPAISCLIFMQSDSSVALNSLALILTGLAAGVEYDLMAYLVSRYFGMKSYSKIYAFIYVAFAIGSGGSPAIYNKIYQSSGSYTPILKLAAIGFLSAAALLLLLGKYEKFNDGPSDPL</sequence>
<dbReference type="PANTHER" id="PTHR11360">
    <property type="entry name" value="MONOCARBOXYLATE TRANSPORTER"/>
    <property type="match status" value="1"/>
</dbReference>
<dbReference type="Pfam" id="PF07690">
    <property type="entry name" value="MFS_1"/>
    <property type="match status" value="1"/>
</dbReference>
<dbReference type="Gene3D" id="1.20.1250.20">
    <property type="entry name" value="MFS general substrate transporter like domains"/>
    <property type="match status" value="1"/>
</dbReference>
<evidence type="ECO:0000256" key="1">
    <source>
        <dbReference type="ARBA" id="ARBA00022692"/>
    </source>
</evidence>
<feature type="transmembrane region" description="Helical" evidence="4">
    <location>
        <begin position="350"/>
        <end position="370"/>
    </location>
</feature>
<feature type="transmembrane region" description="Helical" evidence="4">
    <location>
        <begin position="292"/>
        <end position="311"/>
    </location>
</feature>
<evidence type="ECO:0000256" key="3">
    <source>
        <dbReference type="ARBA" id="ARBA00023136"/>
    </source>
</evidence>
<feature type="transmembrane region" description="Helical" evidence="4">
    <location>
        <begin position="169"/>
        <end position="189"/>
    </location>
</feature>
<dbReference type="AlphaFoldDB" id="A0A7C5LTS3"/>
<feature type="transmembrane region" description="Helical" evidence="4">
    <location>
        <begin position="255"/>
        <end position="280"/>
    </location>
</feature>
<dbReference type="InterPro" id="IPR020846">
    <property type="entry name" value="MFS_dom"/>
</dbReference>
<organism evidence="6">
    <name type="scientific">Hellea balneolensis</name>
    <dbReference type="NCBI Taxonomy" id="287478"/>
    <lineage>
        <taxon>Bacteria</taxon>
        <taxon>Pseudomonadati</taxon>
        <taxon>Pseudomonadota</taxon>
        <taxon>Alphaproteobacteria</taxon>
        <taxon>Maricaulales</taxon>
        <taxon>Robiginitomaculaceae</taxon>
        <taxon>Hellea</taxon>
    </lineage>
</organism>
<dbReference type="InterPro" id="IPR050327">
    <property type="entry name" value="Proton-linked_MCT"/>
</dbReference>
<protein>
    <submittedName>
        <fullName evidence="6">MFS transporter</fullName>
    </submittedName>
</protein>
<feature type="transmembrane region" description="Helical" evidence="4">
    <location>
        <begin position="317"/>
        <end position="338"/>
    </location>
</feature>
<dbReference type="EMBL" id="DRMJ01000343">
    <property type="protein sequence ID" value="HHL43274.1"/>
    <property type="molecule type" value="Genomic_DNA"/>
</dbReference>
<gene>
    <name evidence="6" type="ORF">ENJ42_06650</name>
</gene>
<accession>A0A7C5LTS3</accession>
<feature type="transmembrane region" description="Helical" evidence="4">
    <location>
        <begin position="137"/>
        <end position="157"/>
    </location>
</feature>
<dbReference type="PROSITE" id="PS50850">
    <property type="entry name" value="MFS"/>
    <property type="match status" value="1"/>
</dbReference>
<feature type="transmembrane region" description="Helical" evidence="4">
    <location>
        <begin position="42"/>
        <end position="68"/>
    </location>
</feature>
<keyword evidence="3 4" id="KW-0472">Membrane</keyword>